<feature type="transmembrane region" description="Helical" evidence="1">
    <location>
        <begin position="9"/>
        <end position="26"/>
    </location>
</feature>
<keyword evidence="1" id="KW-1133">Transmembrane helix</keyword>
<evidence type="ECO:0000256" key="1">
    <source>
        <dbReference type="SAM" id="Phobius"/>
    </source>
</evidence>
<dbReference type="AlphaFoldDB" id="G8DKD0"/>
<dbReference type="InterPro" id="IPR034804">
    <property type="entry name" value="SQR/QFR_C/D"/>
</dbReference>
<organism evidence="2">
    <name type="scientific">Mesostigma viride</name>
    <name type="common">Green alga</name>
    <dbReference type="NCBI Taxonomy" id="41882"/>
    <lineage>
        <taxon>Eukaryota</taxon>
        <taxon>Viridiplantae</taxon>
        <taxon>Streptophyta</taxon>
        <taxon>Mesostigmatophyceae</taxon>
        <taxon>Mesostigmatales</taxon>
        <taxon>Mesostigmataceae</taxon>
        <taxon>Mesostigma</taxon>
    </lineage>
</organism>
<dbReference type="GO" id="GO:0016020">
    <property type="term" value="C:membrane"/>
    <property type="evidence" value="ECO:0007669"/>
    <property type="project" value="InterPro"/>
</dbReference>
<dbReference type="Gene3D" id="1.20.1300.10">
    <property type="entry name" value="Fumarate reductase/succinate dehydrogenase, transmembrane subunit"/>
    <property type="match status" value="1"/>
</dbReference>
<protein>
    <submittedName>
        <fullName evidence="2">Succinate:cytochrome c oxidoreductase subunit 4</fullName>
    </submittedName>
</protein>
<keyword evidence="1" id="KW-0812">Transmembrane</keyword>
<name>G8DKD0_MESVI</name>
<accession>G8DKD0</accession>
<keyword evidence="1" id="KW-0472">Membrane</keyword>
<keyword evidence="2" id="KW-0496">Mitochondrion</keyword>
<gene>
    <name evidence="2" type="primary">sdh4</name>
</gene>
<sequence length="83" mass="9749">MKGSTTWRLLRYTTIALLILSFFFTVERLVSLYFSIVSLHSYLGIHEILEDYVHHEFTRKCCIVGIQLICLKIVFLSMPFNAF</sequence>
<evidence type="ECO:0000313" key="2">
    <source>
        <dbReference type="EMBL" id="ADU04600.1"/>
    </source>
</evidence>
<geneLocation type="mitochondrion" evidence="2"/>
<proteinExistence type="predicted"/>
<reference evidence="2" key="1">
    <citation type="journal article" date="2012" name="Protist">
        <title>Similar relative mutation rates in the three genetic compartments of mesostigma and chlamydomonas.</title>
        <authorList>
            <person name="Hua J."/>
            <person name="Smith D.R."/>
            <person name="Borza T."/>
            <person name="Lee R.W."/>
        </authorList>
    </citation>
    <scope>NUCLEOTIDE SEQUENCE</scope>
    <source>
        <strain evidence="2">SAG 50-1</strain>
    </source>
</reference>
<dbReference type="SUPFAM" id="SSF81343">
    <property type="entry name" value="Fumarate reductase respiratory complex transmembrane subunits"/>
    <property type="match status" value="1"/>
</dbReference>
<dbReference type="EMBL" id="HQ667981">
    <property type="protein sequence ID" value="ADU04600.1"/>
    <property type="molecule type" value="Genomic_DNA"/>
</dbReference>